<organism evidence="3 4">
    <name type="scientific">Macrophomina phaseolina</name>
    <dbReference type="NCBI Taxonomy" id="35725"/>
    <lineage>
        <taxon>Eukaryota</taxon>
        <taxon>Fungi</taxon>
        <taxon>Dikarya</taxon>
        <taxon>Ascomycota</taxon>
        <taxon>Pezizomycotina</taxon>
        <taxon>Dothideomycetes</taxon>
        <taxon>Dothideomycetes incertae sedis</taxon>
        <taxon>Botryosphaeriales</taxon>
        <taxon>Botryosphaeriaceae</taxon>
        <taxon>Macrophomina</taxon>
    </lineage>
</organism>
<feature type="region of interest" description="Disordered" evidence="1">
    <location>
        <begin position="160"/>
        <end position="205"/>
    </location>
</feature>
<keyword evidence="2" id="KW-0812">Transmembrane</keyword>
<proteinExistence type="predicted"/>
<keyword evidence="4" id="KW-1185">Reference proteome</keyword>
<gene>
    <name evidence="3" type="ORF">B0J12DRAFT_343897</name>
</gene>
<name>A0ABQ8GM95_9PEZI</name>
<dbReference type="Proteomes" id="UP000774617">
    <property type="component" value="Unassembled WGS sequence"/>
</dbReference>
<comment type="caution">
    <text evidence="3">The sequence shown here is derived from an EMBL/GenBank/DDBJ whole genome shotgun (WGS) entry which is preliminary data.</text>
</comment>
<protein>
    <submittedName>
        <fullName evidence="3">Uncharacterized protein</fullName>
    </submittedName>
</protein>
<keyword evidence="2" id="KW-0472">Membrane</keyword>
<dbReference type="EMBL" id="JAGTJR010000005">
    <property type="protein sequence ID" value="KAH7060782.1"/>
    <property type="molecule type" value="Genomic_DNA"/>
</dbReference>
<evidence type="ECO:0000313" key="3">
    <source>
        <dbReference type="EMBL" id="KAH7060782.1"/>
    </source>
</evidence>
<feature type="transmembrane region" description="Helical" evidence="2">
    <location>
        <begin position="217"/>
        <end position="238"/>
    </location>
</feature>
<reference evidence="3 4" key="1">
    <citation type="journal article" date="2021" name="Nat. Commun.">
        <title>Genetic determinants of endophytism in the Arabidopsis root mycobiome.</title>
        <authorList>
            <person name="Mesny F."/>
            <person name="Miyauchi S."/>
            <person name="Thiergart T."/>
            <person name="Pickel B."/>
            <person name="Atanasova L."/>
            <person name="Karlsson M."/>
            <person name="Huettel B."/>
            <person name="Barry K.W."/>
            <person name="Haridas S."/>
            <person name="Chen C."/>
            <person name="Bauer D."/>
            <person name="Andreopoulos W."/>
            <person name="Pangilinan J."/>
            <person name="LaButti K."/>
            <person name="Riley R."/>
            <person name="Lipzen A."/>
            <person name="Clum A."/>
            <person name="Drula E."/>
            <person name="Henrissat B."/>
            <person name="Kohler A."/>
            <person name="Grigoriev I.V."/>
            <person name="Martin F.M."/>
            <person name="Hacquard S."/>
        </authorList>
    </citation>
    <scope>NUCLEOTIDE SEQUENCE [LARGE SCALE GENOMIC DNA]</scope>
    <source>
        <strain evidence="3 4">MPI-SDFR-AT-0080</strain>
    </source>
</reference>
<feature type="compositionally biased region" description="Low complexity" evidence="1">
    <location>
        <begin position="169"/>
        <end position="192"/>
    </location>
</feature>
<sequence>MAVTSIVPGGAGPLTTLFTTPDFCGSSAWTDHETPALSNSICMPNSWSQYWNYKAGFYSPAICPWGYTRACTIPESVATGIDLGGPLTSGETGHICCPTGGYTCVPGESWTSYSKCMSTGTSIFTASNEITPAFLTTTKPLVYAIQVRWQSSDLSILATNPTVPDQTWTPSATASAGTRPTATATSTSSATAADDDGDDADDDAADDFDDLSTGAKIGIVAGATVGVLALALLAYLVWRRRPKKRHSQQMAQDAVKPGTPYQQLCEEEHLSREHRGGIALGNSPVSPLSPAQGFSASTNTIGTALSVPRAEVAGSTAFAAELPASHAYPAEMPDTAVVAELPGDYAFKKADGR</sequence>
<keyword evidence="2" id="KW-1133">Transmembrane helix</keyword>
<feature type="compositionally biased region" description="Acidic residues" evidence="1">
    <location>
        <begin position="193"/>
        <end position="205"/>
    </location>
</feature>
<evidence type="ECO:0000256" key="2">
    <source>
        <dbReference type="SAM" id="Phobius"/>
    </source>
</evidence>
<evidence type="ECO:0000313" key="4">
    <source>
        <dbReference type="Proteomes" id="UP000774617"/>
    </source>
</evidence>
<evidence type="ECO:0000256" key="1">
    <source>
        <dbReference type="SAM" id="MobiDB-lite"/>
    </source>
</evidence>
<accession>A0ABQ8GM95</accession>